<proteinExistence type="predicted"/>
<keyword evidence="2" id="KW-1185">Reference proteome</keyword>
<organism evidence="1 2">
    <name type="scientific">Botrytis byssoidea</name>
    <dbReference type="NCBI Taxonomy" id="139641"/>
    <lineage>
        <taxon>Eukaryota</taxon>
        <taxon>Fungi</taxon>
        <taxon>Dikarya</taxon>
        <taxon>Ascomycota</taxon>
        <taxon>Pezizomycotina</taxon>
        <taxon>Leotiomycetes</taxon>
        <taxon>Helotiales</taxon>
        <taxon>Sclerotiniaceae</taxon>
        <taxon>Botrytis</taxon>
    </lineage>
</organism>
<gene>
    <name evidence="1" type="ORF">EAE97_004832</name>
</gene>
<reference evidence="1 2" key="1">
    <citation type="journal article" date="2020" name="Genome Biol. Evol.">
        <title>Comparative genomics of Sclerotiniaceae.</title>
        <authorList>
            <person name="Valero Jimenez C.A."/>
            <person name="Steentjes M."/>
            <person name="Scholten O.E."/>
            <person name="Van Kan J.A.L."/>
        </authorList>
    </citation>
    <scope>NUCLEOTIDE SEQUENCE [LARGE SCALE GENOMIC DNA]</scope>
    <source>
        <strain evidence="1 2">MUCL 94</strain>
    </source>
</reference>
<comment type="caution">
    <text evidence="1">The sequence shown here is derived from an EMBL/GenBank/DDBJ whole genome shotgun (WGS) entry which is preliminary data.</text>
</comment>
<evidence type="ECO:0000313" key="2">
    <source>
        <dbReference type="Proteomes" id="UP000710849"/>
    </source>
</evidence>
<dbReference type="RefSeq" id="XP_038733701.1">
    <property type="nucleotide sequence ID" value="XM_038875344.1"/>
</dbReference>
<accession>A0A9P5IRP3</accession>
<dbReference type="GeneID" id="62148421"/>
<evidence type="ECO:0000313" key="1">
    <source>
        <dbReference type="EMBL" id="KAF7945794.1"/>
    </source>
</evidence>
<name>A0A9P5IRP3_9HELO</name>
<protein>
    <submittedName>
        <fullName evidence="1">Uncharacterized protein</fullName>
    </submittedName>
</protein>
<sequence>MAQPVNTKKYLGNLNLIFVGQQPSHILDNRRCDGLFPDHKLKFIWKPREGVKHIPYCQLCESFAEGVFWERKNGLLPNALYLYTEKVALLSP</sequence>
<dbReference type="EMBL" id="RCSW01000008">
    <property type="protein sequence ID" value="KAF7945794.1"/>
    <property type="molecule type" value="Genomic_DNA"/>
</dbReference>
<dbReference type="AlphaFoldDB" id="A0A9P5IRP3"/>
<dbReference type="Proteomes" id="UP000710849">
    <property type="component" value="Unassembled WGS sequence"/>
</dbReference>